<comment type="caution">
    <text evidence="2">The sequence shown here is derived from an EMBL/GenBank/DDBJ whole genome shotgun (WGS) entry which is preliminary data.</text>
</comment>
<dbReference type="AlphaFoldDB" id="A0A844ZAU5"/>
<proteinExistence type="predicted"/>
<keyword evidence="1" id="KW-0472">Membrane</keyword>
<evidence type="ECO:0000256" key="1">
    <source>
        <dbReference type="SAM" id="Phobius"/>
    </source>
</evidence>
<dbReference type="EMBL" id="WTYZ01000001">
    <property type="protein sequence ID" value="MXO82969.1"/>
    <property type="molecule type" value="Genomic_DNA"/>
</dbReference>
<accession>A0A844ZAU5</accession>
<dbReference type="OrthoDB" id="9913787at2"/>
<keyword evidence="1" id="KW-0812">Transmembrane</keyword>
<organism evidence="2 3">
    <name type="scientific">Pontixanthobacter aestiaquae</name>
    <dbReference type="NCBI Taxonomy" id="1509367"/>
    <lineage>
        <taxon>Bacteria</taxon>
        <taxon>Pseudomonadati</taxon>
        <taxon>Pseudomonadota</taxon>
        <taxon>Alphaproteobacteria</taxon>
        <taxon>Sphingomonadales</taxon>
        <taxon>Erythrobacteraceae</taxon>
        <taxon>Pontixanthobacter</taxon>
    </lineage>
</organism>
<protein>
    <submittedName>
        <fullName evidence="2">Uncharacterized protein</fullName>
    </submittedName>
</protein>
<gene>
    <name evidence="2" type="ORF">GRI35_06265</name>
</gene>
<name>A0A844ZAU5_9SPHN</name>
<keyword evidence="3" id="KW-1185">Reference proteome</keyword>
<evidence type="ECO:0000313" key="3">
    <source>
        <dbReference type="Proteomes" id="UP000460290"/>
    </source>
</evidence>
<feature type="transmembrane region" description="Helical" evidence="1">
    <location>
        <begin position="12"/>
        <end position="31"/>
    </location>
</feature>
<reference evidence="2 3" key="1">
    <citation type="submission" date="2019-12" db="EMBL/GenBank/DDBJ databases">
        <title>Genomic-based taxomic classification of the family Erythrobacteraceae.</title>
        <authorList>
            <person name="Xu L."/>
        </authorList>
    </citation>
    <scope>NUCLEOTIDE SEQUENCE [LARGE SCALE GENOMIC DNA]</scope>
    <source>
        <strain evidence="2 3">KCTC 42006</strain>
    </source>
</reference>
<dbReference type="Proteomes" id="UP000460290">
    <property type="component" value="Unassembled WGS sequence"/>
</dbReference>
<evidence type="ECO:0000313" key="2">
    <source>
        <dbReference type="EMBL" id="MXO82969.1"/>
    </source>
</evidence>
<keyword evidence="1" id="KW-1133">Transmembrane helix</keyword>
<sequence length="194" mass="21671">MEISEEQKKAALIIVGVTCVMAVTFFVESMFDEAPEPNLACEMTALDNQQSPLISSVPSPVREIRVSGFIDDPFEGTLFDFGGKAVVQSDSASAHRRARGSVFLDENKTVESMTITLKTELYSQKGLSLATLNSEGTLDSSKDTVFAFEQKEFKLSYPMDYRCAVDQERLGLTAREQRKRDLLSEYLPWFTPTD</sequence>
<dbReference type="RefSeq" id="WP_160613362.1">
    <property type="nucleotide sequence ID" value="NZ_JAUFQM010000001.1"/>
</dbReference>